<evidence type="ECO:0000313" key="2">
    <source>
        <dbReference type="Proteomes" id="UP001234297"/>
    </source>
</evidence>
<proteinExistence type="predicted"/>
<evidence type="ECO:0000313" key="1">
    <source>
        <dbReference type="EMBL" id="KAJ8650247.1"/>
    </source>
</evidence>
<accession>A0ACC2MWR0</accession>
<organism evidence="1 2">
    <name type="scientific">Persea americana</name>
    <name type="common">Avocado</name>
    <dbReference type="NCBI Taxonomy" id="3435"/>
    <lineage>
        <taxon>Eukaryota</taxon>
        <taxon>Viridiplantae</taxon>
        <taxon>Streptophyta</taxon>
        <taxon>Embryophyta</taxon>
        <taxon>Tracheophyta</taxon>
        <taxon>Spermatophyta</taxon>
        <taxon>Magnoliopsida</taxon>
        <taxon>Magnoliidae</taxon>
        <taxon>Laurales</taxon>
        <taxon>Lauraceae</taxon>
        <taxon>Persea</taxon>
    </lineage>
</organism>
<dbReference type="Proteomes" id="UP001234297">
    <property type="component" value="Chromosome 1"/>
</dbReference>
<protein>
    <submittedName>
        <fullName evidence="1">Uncharacterized protein</fullName>
    </submittedName>
</protein>
<comment type="caution">
    <text evidence="1">The sequence shown here is derived from an EMBL/GenBank/DDBJ whole genome shotgun (WGS) entry which is preliminary data.</text>
</comment>
<name>A0ACC2MWR0_PERAE</name>
<sequence length="250" mass="27226">MPPVCQHASRPFPKPKPSADTQLPVPSFPGQPLIPLLSKHLSLNPEPQPGGLSSNPPYPASTSNPLSPALPSSLSLVKPPPPAQATPPPGITLSFYYFVTIWIVFFKSLGQDESIWPSETPVWIWLRGIPYHCWNNDIVLSIIASIGRPLPLDDTTAKQRMLSFARVQVLLDVARSSPRLLTVALEGEESVNVEVQYESIPCSECPSAGHLSTKCPFKLKPRLLKTPAQDAVPTAPTTIEDPRKDKGANH</sequence>
<dbReference type="EMBL" id="CM056809">
    <property type="protein sequence ID" value="KAJ8650247.1"/>
    <property type="molecule type" value="Genomic_DNA"/>
</dbReference>
<gene>
    <name evidence="1" type="ORF">MRB53_003270</name>
</gene>
<reference evidence="1 2" key="1">
    <citation type="journal article" date="2022" name="Hortic Res">
        <title>A haplotype resolved chromosomal level avocado genome allows analysis of novel avocado genes.</title>
        <authorList>
            <person name="Nath O."/>
            <person name="Fletcher S.J."/>
            <person name="Hayward A."/>
            <person name="Shaw L.M."/>
            <person name="Masouleh A.K."/>
            <person name="Furtado A."/>
            <person name="Henry R.J."/>
            <person name="Mitter N."/>
        </authorList>
    </citation>
    <scope>NUCLEOTIDE SEQUENCE [LARGE SCALE GENOMIC DNA]</scope>
    <source>
        <strain evidence="2">cv. Hass</strain>
    </source>
</reference>
<keyword evidence="2" id="KW-1185">Reference proteome</keyword>